<reference evidence="3" key="1">
    <citation type="journal article" date="2023" name="Mol. Phylogenet. Evol.">
        <title>Genome-scale phylogeny and comparative genomics of the fungal order Sordariales.</title>
        <authorList>
            <person name="Hensen N."/>
            <person name="Bonometti L."/>
            <person name="Westerberg I."/>
            <person name="Brannstrom I.O."/>
            <person name="Guillou S."/>
            <person name="Cros-Aarteil S."/>
            <person name="Calhoun S."/>
            <person name="Haridas S."/>
            <person name="Kuo A."/>
            <person name="Mondo S."/>
            <person name="Pangilinan J."/>
            <person name="Riley R."/>
            <person name="LaButti K."/>
            <person name="Andreopoulos B."/>
            <person name="Lipzen A."/>
            <person name="Chen C."/>
            <person name="Yan M."/>
            <person name="Daum C."/>
            <person name="Ng V."/>
            <person name="Clum A."/>
            <person name="Steindorff A."/>
            <person name="Ohm R.A."/>
            <person name="Martin F."/>
            <person name="Silar P."/>
            <person name="Natvig D.O."/>
            <person name="Lalanne C."/>
            <person name="Gautier V."/>
            <person name="Ament-Velasquez S.L."/>
            <person name="Kruys A."/>
            <person name="Hutchinson M.I."/>
            <person name="Powell A.J."/>
            <person name="Barry K."/>
            <person name="Miller A.N."/>
            <person name="Grigoriev I.V."/>
            <person name="Debuchy R."/>
            <person name="Gladieux P."/>
            <person name="Hiltunen Thoren M."/>
            <person name="Johannesson H."/>
        </authorList>
    </citation>
    <scope>NUCLEOTIDE SEQUENCE</scope>
    <source>
        <strain evidence="3">CBS 103.79</strain>
    </source>
</reference>
<name>A0AAN6MKY8_9PEZI</name>
<dbReference type="AlphaFoldDB" id="A0AAN6MKY8"/>
<feature type="compositionally biased region" description="Low complexity" evidence="1">
    <location>
        <begin position="94"/>
        <end position="104"/>
    </location>
</feature>
<dbReference type="Gene3D" id="2.60.120.620">
    <property type="entry name" value="q2cbj1_9rhob like domain"/>
    <property type="match status" value="1"/>
</dbReference>
<evidence type="ECO:0000313" key="4">
    <source>
        <dbReference type="Proteomes" id="UP001303889"/>
    </source>
</evidence>
<dbReference type="PANTHER" id="PTHR33099">
    <property type="entry name" value="FE2OG DIOXYGENASE DOMAIN-CONTAINING PROTEIN"/>
    <property type="match status" value="1"/>
</dbReference>
<evidence type="ECO:0000313" key="3">
    <source>
        <dbReference type="EMBL" id="KAK3902845.1"/>
    </source>
</evidence>
<proteinExistence type="predicted"/>
<gene>
    <name evidence="3" type="ORF">C8A05DRAFT_33419</name>
</gene>
<feature type="domain" description="Fe2OG dioxygenase" evidence="2">
    <location>
        <begin position="205"/>
        <end position="308"/>
    </location>
</feature>
<organism evidence="3 4">
    <name type="scientific">Staphylotrichum tortipilum</name>
    <dbReference type="NCBI Taxonomy" id="2831512"/>
    <lineage>
        <taxon>Eukaryota</taxon>
        <taxon>Fungi</taxon>
        <taxon>Dikarya</taxon>
        <taxon>Ascomycota</taxon>
        <taxon>Pezizomycotina</taxon>
        <taxon>Sordariomycetes</taxon>
        <taxon>Sordariomycetidae</taxon>
        <taxon>Sordariales</taxon>
        <taxon>Chaetomiaceae</taxon>
        <taxon>Staphylotrichum</taxon>
    </lineage>
</organism>
<accession>A0AAN6MKY8</accession>
<feature type="region of interest" description="Disordered" evidence="1">
    <location>
        <begin position="77"/>
        <end position="104"/>
    </location>
</feature>
<evidence type="ECO:0000256" key="1">
    <source>
        <dbReference type="SAM" id="MobiDB-lite"/>
    </source>
</evidence>
<dbReference type="EMBL" id="MU855483">
    <property type="protein sequence ID" value="KAK3902845.1"/>
    <property type="molecule type" value="Genomic_DNA"/>
</dbReference>
<evidence type="ECO:0000259" key="2">
    <source>
        <dbReference type="PROSITE" id="PS51471"/>
    </source>
</evidence>
<dbReference type="InterPro" id="IPR005123">
    <property type="entry name" value="Oxoglu/Fe-dep_dioxygenase_dom"/>
</dbReference>
<protein>
    <recommendedName>
        <fullName evidence="2">Fe2OG dioxygenase domain-containing protein</fullName>
    </recommendedName>
</protein>
<dbReference type="PROSITE" id="PS51471">
    <property type="entry name" value="FE2OG_OXY"/>
    <property type="match status" value="1"/>
</dbReference>
<feature type="compositionally biased region" description="Basic and acidic residues" evidence="1">
    <location>
        <begin position="19"/>
        <end position="30"/>
    </location>
</feature>
<reference evidence="3" key="2">
    <citation type="submission" date="2023-05" db="EMBL/GenBank/DDBJ databases">
        <authorList>
            <consortium name="Lawrence Berkeley National Laboratory"/>
            <person name="Steindorff A."/>
            <person name="Hensen N."/>
            <person name="Bonometti L."/>
            <person name="Westerberg I."/>
            <person name="Brannstrom I.O."/>
            <person name="Guillou S."/>
            <person name="Cros-Aarteil S."/>
            <person name="Calhoun S."/>
            <person name="Haridas S."/>
            <person name="Kuo A."/>
            <person name="Mondo S."/>
            <person name="Pangilinan J."/>
            <person name="Riley R."/>
            <person name="Labutti K."/>
            <person name="Andreopoulos B."/>
            <person name="Lipzen A."/>
            <person name="Chen C."/>
            <person name="Yanf M."/>
            <person name="Daum C."/>
            <person name="Ng V."/>
            <person name="Clum A."/>
            <person name="Ohm R."/>
            <person name="Martin F."/>
            <person name="Silar P."/>
            <person name="Natvig D."/>
            <person name="Lalanne C."/>
            <person name="Gautier V."/>
            <person name="Ament-Velasquez S.L."/>
            <person name="Kruys A."/>
            <person name="Hutchinson M.I."/>
            <person name="Powell A.J."/>
            <person name="Barry K."/>
            <person name="Miller A.N."/>
            <person name="Grigoriev I.V."/>
            <person name="Debuchy R."/>
            <person name="Gladieux P."/>
            <person name="Thoren M.H."/>
            <person name="Johannesson H."/>
        </authorList>
    </citation>
    <scope>NUCLEOTIDE SEQUENCE</scope>
    <source>
        <strain evidence="3">CBS 103.79</strain>
    </source>
</reference>
<dbReference type="Proteomes" id="UP001303889">
    <property type="component" value="Unassembled WGS sequence"/>
</dbReference>
<sequence length="550" mass="59884">MSVPVQHVNDAHEEYDEEQWAREQAERNRPDAGWGDDISRELCAFLASNSSTFSCGGTIRIVCHLILVPPLCRFQSANEKRRSPKTNKDTNTVSGSASDTDDSIATTTPFALRWDSNQDRGRKITFPVTGENGKVDLAALQQDCEPASFGYQGKDVHDETYRKAFKMDRSAFSSDFCPYELGIVNTIAQVLLPERMEGIFTTGVRAELYKLNIYSAPSGFFKSHVDTPRSETQFGSLVVSLPCHHEGGELIVRHAGHSVTFDWGTTAVAAAGLPANSIHWAAFYSDCEHEVKELTAGHRVTLTYNLYYDLGVGDLAAHAPALQASSLPLYEKVRDALAAPTFLPQGGILGMFCTHAYAHNIGSAAAALPGVLKGADMALYAVFRALGLRVDVRAVFSRDGNCEDEDDEDEEDPGFNTHVGRRLGELVVTHTGGSDCDGWDRIWEQWPNDKLTVCWLTKPGSDDLQQASMVHMTYGNNAGIGAIYTRLATLVCVGPSDNRGDAPDMPKREQAPTLTFSPNLPAASLAAPVALPVLNLTLLSNSELTLIARS</sequence>
<comment type="caution">
    <text evidence="3">The sequence shown here is derived from an EMBL/GenBank/DDBJ whole genome shotgun (WGS) entry which is preliminary data.</text>
</comment>
<feature type="region of interest" description="Disordered" evidence="1">
    <location>
        <begin position="1"/>
        <end position="33"/>
    </location>
</feature>
<keyword evidence="4" id="KW-1185">Reference proteome</keyword>
<dbReference type="PANTHER" id="PTHR33099:SF7">
    <property type="entry name" value="MYND-TYPE DOMAIN-CONTAINING PROTEIN"/>
    <property type="match status" value="1"/>
</dbReference>